<keyword evidence="3 6" id="KW-0812">Transmembrane</keyword>
<organism evidence="8 9">
    <name type="scientific">Alicyclobacillus cycloheptanicus</name>
    <dbReference type="NCBI Taxonomy" id="1457"/>
    <lineage>
        <taxon>Bacteria</taxon>
        <taxon>Bacillati</taxon>
        <taxon>Bacillota</taxon>
        <taxon>Bacilli</taxon>
        <taxon>Bacillales</taxon>
        <taxon>Alicyclobacillaceae</taxon>
        <taxon>Alicyclobacillus</taxon>
    </lineage>
</organism>
<protein>
    <submittedName>
        <fullName evidence="8">Uncharacterized membrane-anchored protein YitT (DUF2179 family)</fullName>
    </submittedName>
</protein>
<dbReference type="EMBL" id="JAUSTP010000032">
    <property type="protein sequence ID" value="MDQ0191152.1"/>
    <property type="molecule type" value="Genomic_DNA"/>
</dbReference>
<evidence type="ECO:0000259" key="7">
    <source>
        <dbReference type="Pfam" id="PF10035"/>
    </source>
</evidence>
<comment type="subcellular location">
    <subcellularLocation>
        <location evidence="1">Cell membrane</location>
        <topology evidence="1">Multi-pass membrane protein</topology>
    </subcellularLocation>
</comment>
<evidence type="ECO:0000256" key="4">
    <source>
        <dbReference type="ARBA" id="ARBA00022989"/>
    </source>
</evidence>
<evidence type="ECO:0000256" key="6">
    <source>
        <dbReference type="SAM" id="Phobius"/>
    </source>
</evidence>
<dbReference type="Proteomes" id="UP001232973">
    <property type="component" value="Unassembled WGS sequence"/>
</dbReference>
<dbReference type="RefSeq" id="WP_274456666.1">
    <property type="nucleotide sequence ID" value="NZ_CP067097.1"/>
</dbReference>
<keyword evidence="9" id="KW-1185">Reference proteome</keyword>
<sequence length="294" mass="32098">MNSERLSLSHWLDGRLHPFRSLTVRIILLLIGDFIGAIALNNFLIPAHILSGGITGLAQIMQHFTKIGIGTWYFLFNIPLFILGYRYLGRRFIVLTGVAIIGFSVFTDFIHIHFIAKGDPLLISLYGGVLSGISSGIIFRIGGSTGGTDIVSLVFNRKTGRSIGSLSFAMNVVVVALSATVFGVEAGMYTLVAMFVSARVMNSLMNYQQRKTALIVSSKAEEIADRIFHELGRGATFVNASGAYTKHELGMLICALTQLEIGELRLLATEIDPNVFITVLSTTEVIGRFRHPAT</sequence>
<dbReference type="CDD" id="cd16380">
    <property type="entry name" value="YitT_C"/>
    <property type="match status" value="1"/>
</dbReference>
<accession>A0ABT9XLG3</accession>
<evidence type="ECO:0000313" key="8">
    <source>
        <dbReference type="EMBL" id="MDQ0191152.1"/>
    </source>
</evidence>
<dbReference type="InterPro" id="IPR003740">
    <property type="entry name" value="YitT"/>
</dbReference>
<dbReference type="PIRSF" id="PIRSF006483">
    <property type="entry name" value="Membrane_protein_YitT"/>
    <property type="match status" value="1"/>
</dbReference>
<evidence type="ECO:0000256" key="3">
    <source>
        <dbReference type="ARBA" id="ARBA00022692"/>
    </source>
</evidence>
<dbReference type="Pfam" id="PF02588">
    <property type="entry name" value="YitT_membrane"/>
    <property type="match status" value="1"/>
</dbReference>
<dbReference type="InterPro" id="IPR019264">
    <property type="entry name" value="DUF2179"/>
</dbReference>
<evidence type="ECO:0000256" key="2">
    <source>
        <dbReference type="ARBA" id="ARBA00022475"/>
    </source>
</evidence>
<evidence type="ECO:0000256" key="5">
    <source>
        <dbReference type="ARBA" id="ARBA00023136"/>
    </source>
</evidence>
<keyword evidence="2" id="KW-1003">Cell membrane</keyword>
<proteinExistence type="predicted"/>
<feature type="transmembrane region" description="Helical" evidence="6">
    <location>
        <begin position="64"/>
        <end position="85"/>
    </location>
</feature>
<dbReference type="PANTHER" id="PTHR33545:SF5">
    <property type="entry name" value="UPF0750 MEMBRANE PROTEIN YITT"/>
    <property type="match status" value="1"/>
</dbReference>
<feature type="transmembrane region" description="Helical" evidence="6">
    <location>
        <begin position="121"/>
        <end position="142"/>
    </location>
</feature>
<gene>
    <name evidence="8" type="ORF">J2S03_003020</name>
</gene>
<reference evidence="8 9" key="1">
    <citation type="submission" date="2023-07" db="EMBL/GenBank/DDBJ databases">
        <title>Genomic Encyclopedia of Type Strains, Phase IV (KMG-IV): sequencing the most valuable type-strain genomes for metagenomic binning, comparative biology and taxonomic classification.</title>
        <authorList>
            <person name="Goeker M."/>
        </authorList>
    </citation>
    <scope>NUCLEOTIDE SEQUENCE [LARGE SCALE GENOMIC DNA]</scope>
    <source>
        <strain evidence="8 9">DSM 4006</strain>
    </source>
</reference>
<evidence type="ECO:0000313" key="9">
    <source>
        <dbReference type="Proteomes" id="UP001232973"/>
    </source>
</evidence>
<feature type="transmembrane region" description="Helical" evidence="6">
    <location>
        <begin position="22"/>
        <end position="44"/>
    </location>
</feature>
<keyword evidence="4 6" id="KW-1133">Transmembrane helix</keyword>
<keyword evidence="5 6" id="KW-0472">Membrane</keyword>
<evidence type="ECO:0000256" key="1">
    <source>
        <dbReference type="ARBA" id="ARBA00004651"/>
    </source>
</evidence>
<feature type="transmembrane region" description="Helical" evidence="6">
    <location>
        <begin position="163"/>
        <end position="182"/>
    </location>
</feature>
<feature type="transmembrane region" description="Helical" evidence="6">
    <location>
        <begin position="92"/>
        <end position="115"/>
    </location>
</feature>
<dbReference type="PANTHER" id="PTHR33545">
    <property type="entry name" value="UPF0750 MEMBRANE PROTEIN YITT-RELATED"/>
    <property type="match status" value="1"/>
</dbReference>
<comment type="caution">
    <text evidence="8">The sequence shown here is derived from an EMBL/GenBank/DDBJ whole genome shotgun (WGS) entry which is preliminary data.</text>
</comment>
<dbReference type="InterPro" id="IPR051461">
    <property type="entry name" value="UPF0750_membrane"/>
</dbReference>
<dbReference type="Pfam" id="PF10035">
    <property type="entry name" value="DUF2179"/>
    <property type="match status" value="1"/>
</dbReference>
<dbReference type="InterPro" id="IPR015867">
    <property type="entry name" value="N-reg_PII/ATP_PRibTrfase_C"/>
</dbReference>
<dbReference type="Gene3D" id="3.30.70.120">
    <property type="match status" value="1"/>
</dbReference>
<feature type="domain" description="DUF2179" evidence="7">
    <location>
        <begin position="233"/>
        <end position="287"/>
    </location>
</feature>
<name>A0ABT9XLG3_9BACL</name>